<feature type="transmembrane region" description="Helical" evidence="9">
    <location>
        <begin position="531"/>
        <end position="552"/>
    </location>
</feature>
<evidence type="ECO:0000256" key="7">
    <source>
        <dbReference type="ARBA" id="ARBA00043987"/>
    </source>
</evidence>
<dbReference type="Pfam" id="PF26314">
    <property type="entry name" value="MptA_B_family"/>
    <property type="match status" value="1"/>
</dbReference>
<keyword evidence="4 9" id="KW-0812">Transmembrane</keyword>
<dbReference type="InterPro" id="IPR049829">
    <property type="entry name" value="MptA/B-like"/>
</dbReference>
<dbReference type="GO" id="GO:0016757">
    <property type="term" value="F:glycosyltransferase activity"/>
    <property type="evidence" value="ECO:0007669"/>
    <property type="project" value="UniProtKB-KW"/>
</dbReference>
<dbReference type="EC" id="2.4.1.-" evidence="10"/>
<evidence type="ECO:0000256" key="4">
    <source>
        <dbReference type="ARBA" id="ARBA00022692"/>
    </source>
</evidence>
<sequence>MSARLARYAGLAGGVLLTVAGYLGGALPDAPLGVTPASIWRTPDGPATLICWLVGTALLVGAWWSLRGGAPSTRWACVTAALWALPLLIAPPLGSRDVYSYACQGWTYAHGVDPYAVGVAAAGCPWLDTVAPIWRDTPTPYGPVFVLLAALAVTLGGGLTGTVVLLRVIAVAGLLLAAICLPGLARAAGVPTRRAVWLALAAPLVGVHLVAGAHNDAVMLGLLLCGLLLVIRRPGLPVALLLAGALLGLAVTVKASALVVVPFAALAAVHGRHTVRALLRDGGWLAGGLFAALLVTSTLSGLGFGWVGGLTHSGDSEQWTSPPTAVGFVVDYAGALVGRDPQAVPVLRAVALLLLAGVLVVLWWRAWRALRGPNDARRAARAAQGEGAGVEGAWVEGALAEGAGGEGAGVEGARVEGAWVEGARVEGARGEGARGEGARGEGAGGEGAGGEARAEGAWVEVGRPRVVLHGAALALVATVVLSPVFHPWYATWPLALLALTAVRTTWFVLPVAVVAFLALPDGTNLARFTKAPGAVAMTALLLAVVLILLRTAHRPGPTRRS</sequence>
<proteinExistence type="inferred from homology"/>
<evidence type="ECO:0000313" key="11">
    <source>
        <dbReference type="Proteomes" id="UP000523545"/>
    </source>
</evidence>
<feature type="compositionally biased region" description="Basic and acidic residues" evidence="8">
    <location>
        <begin position="427"/>
        <end position="439"/>
    </location>
</feature>
<evidence type="ECO:0000313" key="10">
    <source>
        <dbReference type="EMBL" id="NYH42540.1"/>
    </source>
</evidence>
<feature type="transmembrane region" description="Helical" evidence="9">
    <location>
        <begin position="165"/>
        <end position="185"/>
    </location>
</feature>
<gene>
    <name evidence="10" type="ORF">HNR22_002267</name>
</gene>
<keyword evidence="6 9" id="KW-0472">Membrane</keyword>
<feature type="transmembrane region" description="Helical" evidence="9">
    <location>
        <begin position="75"/>
        <end position="94"/>
    </location>
</feature>
<evidence type="ECO:0000256" key="2">
    <source>
        <dbReference type="ARBA" id="ARBA00022676"/>
    </source>
</evidence>
<accession>A0A7Y9X232</accession>
<evidence type="ECO:0000256" key="9">
    <source>
        <dbReference type="SAM" id="Phobius"/>
    </source>
</evidence>
<keyword evidence="3 10" id="KW-0808">Transferase</keyword>
<evidence type="ECO:0000256" key="6">
    <source>
        <dbReference type="ARBA" id="ARBA00023136"/>
    </source>
</evidence>
<protein>
    <submittedName>
        <fullName evidence="10">Alpha-1,6-mannosyltransferase</fullName>
        <ecNumber evidence="10">2.4.1.-</ecNumber>
    </submittedName>
</protein>
<feature type="transmembrane region" description="Helical" evidence="9">
    <location>
        <begin position="346"/>
        <end position="364"/>
    </location>
</feature>
<feature type="region of interest" description="Disordered" evidence="8">
    <location>
        <begin position="427"/>
        <end position="449"/>
    </location>
</feature>
<feature type="transmembrane region" description="Helical" evidence="9">
    <location>
        <begin position="236"/>
        <end position="269"/>
    </location>
</feature>
<dbReference type="NCBIfam" id="NF038066">
    <property type="entry name" value="MptB"/>
    <property type="match status" value="1"/>
</dbReference>
<keyword evidence="5 9" id="KW-1133">Transmembrane helix</keyword>
<comment type="subcellular location">
    <subcellularLocation>
        <location evidence="1">Membrane</location>
        <topology evidence="1">Multi-pass membrane protein</topology>
    </subcellularLocation>
</comment>
<feature type="transmembrane region" description="Helical" evidence="9">
    <location>
        <begin position="495"/>
        <end position="519"/>
    </location>
</feature>
<evidence type="ECO:0000256" key="1">
    <source>
        <dbReference type="ARBA" id="ARBA00004141"/>
    </source>
</evidence>
<dbReference type="Proteomes" id="UP000523545">
    <property type="component" value="Unassembled WGS sequence"/>
</dbReference>
<feature type="compositionally biased region" description="Gly residues" evidence="8">
    <location>
        <begin position="440"/>
        <end position="449"/>
    </location>
</feature>
<feature type="transmembrane region" description="Helical" evidence="9">
    <location>
        <begin position="47"/>
        <end position="66"/>
    </location>
</feature>
<name>A0A7Y9X232_9ACTN</name>
<dbReference type="AlphaFoldDB" id="A0A7Y9X232"/>
<feature type="transmembrane region" description="Helical" evidence="9">
    <location>
        <begin position="141"/>
        <end position="159"/>
    </location>
</feature>
<keyword evidence="11" id="KW-1185">Reference proteome</keyword>
<keyword evidence="2 10" id="KW-0328">Glycosyltransferase</keyword>
<dbReference type="GO" id="GO:0016020">
    <property type="term" value="C:membrane"/>
    <property type="evidence" value="ECO:0007669"/>
    <property type="project" value="UniProtKB-SubCell"/>
</dbReference>
<comment type="similarity">
    <text evidence="7">Belongs to the MptA/B family.</text>
</comment>
<organism evidence="10 11">
    <name type="scientific">Micromonospora jinlongensis</name>
    <dbReference type="NCBI Taxonomy" id="1287877"/>
    <lineage>
        <taxon>Bacteria</taxon>
        <taxon>Bacillati</taxon>
        <taxon>Actinomycetota</taxon>
        <taxon>Actinomycetes</taxon>
        <taxon>Micromonosporales</taxon>
        <taxon>Micromonosporaceae</taxon>
        <taxon>Micromonospora</taxon>
    </lineage>
</organism>
<evidence type="ECO:0000256" key="5">
    <source>
        <dbReference type="ARBA" id="ARBA00022989"/>
    </source>
</evidence>
<evidence type="ECO:0000256" key="8">
    <source>
        <dbReference type="SAM" id="MobiDB-lite"/>
    </source>
</evidence>
<reference evidence="10 11" key="1">
    <citation type="submission" date="2020-07" db="EMBL/GenBank/DDBJ databases">
        <title>Sequencing the genomes of 1000 actinobacteria strains.</title>
        <authorList>
            <person name="Klenk H.-P."/>
        </authorList>
    </citation>
    <scope>NUCLEOTIDE SEQUENCE [LARGE SCALE GENOMIC DNA]</scope>
    <source>
        <strain evidence="10 11">DSM 45876</strain>
    </source>
</reference>
<feature type="transmembrane region" description="Helical" evidence="9">
    <location>
        <begin position="197"/>
        <end position="230"/>
    </location>
</feature>
<comment type="caution">
    <text evidence="10">The sequence shown here is derived from an EMBL/GenBank/DDBJ whole genome shotgun (WGS) entry which is preliminary data.</text>
</comment>
<feature type="transmembrane region" description="Helical" evidence="9">
    <location>
        <begin position="281"/>
        <end position="307"/>
    </location>
</feature>
<feature type="transmembrane region" description="Helical" evidence="9">
    <location>
        <begin position="7"/>
        <end position="27"/>
    </location>
</feature>
<evidence type="ECO:0000256" key="3">
    <source>
        <dbReference type="ARBA" id="ARBA00022679"/>
    </source>
</evidence>
<dbReference type="EMBL" id="JACCHK010000001">
    <property type="protein sequence ID" value="NYH42540.1"/>
    <property type="molecule type" value="Genomic_DNA"/>
</dbReference>
<feature type="transmembrane region" description="Helical" evidence="9">
    <location>
        <begin position="466"/>
        <end position="489"/>
    </location>
</feature>